<dbReference type="InterPro" id="IPR035979">
    <property type="entry name" value="RBD_domain_sf"/>
</dbReference>
<dbReference type="EMBL" id="CACRXK020002271">
    <property type="protein sequence ID" value="CAB3993494.1"/>
    <property type="molecule type" value="Genomic_DNA"/>
</dbReference>
<dbReference type="Gene3D" id="3.30.70.330">
    <property type="match status" value="2"/>
</dbReference>
<dbReference type="SUPFAM" id="SSF54928">
    <property type="entry name" value="RNA-binding domain, RBD"/>
    <property type="match status" value="2"/>
</dbReference>
<name>A0A6S7GJ84_PARCT</name>
<feature type="non-terminal residue" evidence="3">
    <location>
        <position position="1"/>
    </location>
</feature>
<dbReference type="SMART" id="SM00360">
    <property type="entry name" value="RRM"/>
    <property type="match status" value="2"/>
</dbReference>
<dbReference type="InterPro" id="IPR050666">
    <property type="entry name" value="ESRP"/>
</dbReference>
<dbReference type="Proteomes" id="UP001152795">
    <property type="component" value="Unassembled WGS sequence"/>
</dbReference>
<dbReference type="InterPro" id="IPR012677">
    <property type="entry name" value="Nucleotide-bd_a/b_plait_sf"/>
</dbReference>
<dbReference type="PANTHER" id="PTHR13976">
    <property type="entry name" value="HETEROGENEOUS NUCLEAR RIBONUCLEOPROTEIN-RELATED"/>
    <property type="match status" value="1"/>
</dbReference>
<evidence type="ECO:0000256" key="2">
    <source>
        <dbReference type="ARBA" id="ARBA00022884"/>
    </source>
</evidence>
<keyword evidence="4" id="KW-1185">Reference proteome</keyword>
<gene>
    <name evidence="3" type="ORF">PACLA_8A027786</name>
</gene>
<evidence type="ECO:0000313" key="3">
    <source>
        <dbReference type="EMBL" id="CAB3993494.1"/>
    </source>
</evidence>
<keyword evidence="2" id="KW-0694">RNA-binding</keyword>
<reference evidence="3" key="1">
    <citation type="submission" date="2020-04" db="EMBL/GenBank/DDBJ databases">
        <authorList>
            <person name="Alioto T."/>
            <person name="Alioto T."/>
            <person name="Gomez Garrido J."/>
        </authorList>
    </citation>
    <scope>NUCLEOTIDE SEQUENCE</scope>
    <source>
        <strain evidence="3">A484AB</strain>
    </source>
</reference>
<dbReference type="GO" id="GO:0003723">
    <property type="term" value="F:RNA binding"/>
    <property type="evidence" value="ECO:0007669"/>
    <property type="project" value="UniProtKB-UniRule"/>
</dbReference>
<keyword evidence="1" id="KW-0677">Repeat</keyword>
<protein>
    <submittedName>
        <fullName evidence="3">Heterogeneous nuclear ribonucleo H3-like isoform X5</fullName>
    </submittedName>
</protein>
<dbReference type="Pfam" id="PF00076">
    <property type="entry name" value="RRM_1"/>
    <property type="match status" value="2"/>
</dbReference>
<dbReference type="InterPro" id="IPR000504">
    <property type="entry name" value="RRM_dom"/>
</dbReference>
<dbReference type="OrthoDB" id="431068at2759"/>
<comment type="caution">
    <text evidence="3">The sequence shown here is derived from an EMBL/GenBank/DDBJ whole genome shotgun (WGS) entry which is preliminary data.</text>
</comment>
<proteinExistence type="predicted"/>
<evidence type="ECO:0000313" key="4">
    <source>
        <dbReference type="Proteomes" id="UP001152795"/>
    </source>
</evidence>
<accession>A0A6S7GJ84</accession>
<dbReference type="CDD" id="cd12503">
    <property type="entry name" value="RRM1_hnRNPH_GRSF1_like"/>
    <property type="match status" value="1"/>
</dbReference>
<organism evidence="3 4">
    <name type="scientific">Paramuricea clavata</name>
    <name type="common">Red gorgonian</name>
    <name type="synonym">Violescent sea-whip</name>
    <dbReference type="NCBI Taxonomy" id="317549"/>
    <lineage>
        <taxon>Eukaryota</taxon>
        <taxon>Metazoa</taxon>
        <taxon>Cnidaria</taxon>
        <taxon>Anthozoa</taxon>
        <taxon>Octocorallia</taxon>
        <taxon>Malacalcyonacea</taxon>
        <taxon>Plexauridae</taxon>
        <taxon>Paramuricea</taxon>
    </lineage>
</organism>
<dbReference type="AlphaFoldDB" id="A0A6S7GJ84"/>
<sequence length="228" mass="25474">MIKDDCDLIVRARGLPWSATKEDIAQFFSGCEIQGGVQDGIYFTFSRDGRPSGECFVEFTTIDDFNRALTRNNEHMGKRYVEVFESKRSEMEWSCKRVGAGADENDNSVVRLRGLPYGCSKEEVANFFKGLEIAPNGITIALDEEGKNTGDAYVEFASPEIASQAMNKHKEKIGHRYIEIFHSSVQEARSALMPKPRPLMAARFGPYERKSFVGGGPAFSGRTSGFER</sequence>
<dbReference type="CDD" id="cd12504">
    <property type="entry name" value="RRM2_hnRNPH_CRSF1_like"/>
    <property type="match status" value="1"/>
</dbReference>
<dbReference type="PROSITE" id="PS50102">
    <property type="entry name" value="RRM"/>
    <property type="match status" value="2"/>
</dbReference>
<evidence type="ECO:0000256" key="1">
    <source>
        <dbReference type="ARBA" id="ARBA00022737"/>
    </source>
</evidence>